<sequence length="77" mass="8774">MMCTAAEECLEGVVISLHRAMRQLRVNAMAWASAKMKGIIAHANFIAKLKWNIARLCKKQNQKNKQIIEHLLKETVV</sequence>
<proteinExistence type="predicted"/>
<reference evidence="1 2" key="1">
    <citation type="journal article" date="2016" name="Nat. Commun.">
        <title>Thousands of microbial genomes shed light on interconnected biogeochemical processes in an aquifer system.</title>
        <authorList>
            <person name="Anantharaman K."/>
            <person name="Brown C.T."/>
            <person name="Hug L.A."/>
            <person name="Sharon I."/>
            <person name="Castelle C.J."/>
            <person name="Probst A.J."/>
            <person name="Thomas B.C."/>
            <person name="Singh A."/>
            <person name="Wilkins M.J."/>
            <person name="Karaoz U."/>
            <person name="Brodie E.L."/>
            <person name="Williams K.H."/>
            <person name="Hubbard S.S."/>
            <person name="Banfield J.F."/>
        </authorList>
    </citation>
    <scope>NUCLEOTIDE SEQUENCE [LARGE SCALE GENOMIC DNA]</scope>
</reference>
<organism evidence="1 2">
    <name type="scientific">Candidatus Raymondbacteria bacterium RIFOXYD12_FULL_49_13</name>
    <dbReference type="NCBI Taxonomy" id="1817890"/>
    <lineage>
        <taxon>Bacteria</taxon>
        <taxon>Raymondiibacteriota</taxon>
    </lineage>
</organism>
<evidence type="ECO:0000313" key="1">
    <source>
        <dbReference type="EMBL" id="OGK04399.1"/>
    </source>
</evidence>
<name>A0A1F7FCJ1_UNCRA</name>
<comment type="caution">
    <text evidence="1">The sequence shown here is derived from an EMBL/GenBank/DDBJ whole genome shotgun (WGS) entry which is preliminary data.</text>
</comment>
<dbReference type="AlphaFoldDB" id="A0A1F7FCJ1"/>
<dbReference type="Proteomes" id="UP000179243">
    <property type="component" value="Unassembled WGS sequence"/>
</dbReference>
<dbReference type="EMBL" id="MFYX01000073">
    <property type="protein sequence ID" value="OGK04399.1"/>
    <property type="molecule type" value="Genomic_DNA"/>
</dbReference>
<accession>A0A1F7FCJ1</accession>
<gene>
    <name evidence="1" type="ORF">A2519_18505</name>
</gene>
<evidence type="ECO:0000313" key="2">
    <source>
        <dbReference type="Proteomes" id="UP000179243"/>
    </source>
</evidence>
<protein>
    <submittedName>
        <fullName evidence="1">Uncharacterized protein</fullName>
    </submittedName>
</protein>